<reference evidence="2" key="1">
    <citation type="submission" date="2018-05" db="EMBL/GenBank/DDBJ databases">
        <authorList>
            <person name="Nie L."/>
        </authorList>
    </citation>
    <scope>NUCLEOTIDE SEQUENCE [LARGE SCALE GENOMIC DNA]</scope>
    <source>
        <strain evidence="2">NL</strain>
    </source>
</reference>
<name>A0A328BT82_9BACT</name>
<comment type="caution">
    <text evidence="1">The sequence shown here is derived from an EMBL/GenBank/DDBJ whole genome shotgun (WGS) entry which is preliminary data.</text>
</comment>
<dbReference type="RefSeq" id="WP_111476621.1">
    <property type="nucleotide sequence ID" value="NZ_QHKM01000001.1"/>
</dbReference>
<evidence type="ECO:0000313" key="1">
    <source>
        <dbReference type="EMBL" id="RAK69885.1"/>
    </source>
</evidence>
<organism evidence="1 2">
    <name type="scientific">Hymenobacter edaphi</name>
    <dbReference type="NCBI Taxonomy" id="2211146"/>
    <lineage>
        <taxon>Bacteria</taxon>
        <taxon>Pseudomonadati</taxon>
        <taxon>Bacteroidota</taxon>
        <taxon>Cytophagia</taxon>
        <taxon>Cytophagales</taxon>
        <taxon>Hymenobacteraceae</taxon>
        <taxon>Hymenobacter</taxon>
    </lineage>
</organism>
<dbReference type="Proteomes" id="UP000248553">
    <property type="component" value="Unassembled WGS sequence"/>
</dbReference>
<protein>
    <submittedName>
        <fullName evidence="1">Uncharacterized protein</fullName>
    </submittedName>
</protein>
<dbReference type="EMBL" id="QHKM01000001">
    <property type="protein sequence ID" value="RAK69885.1"/>
    <property type="molecule type" value="Genomic_DNA"/>
</dbReference>
<dbReference type="AlphaFoldDB" id="A0A328BT82"/>
<accession>A0A328BT82</accession>
<keyword evidence="2" id="KW-1185">Reference proteome</keyword>
<proteinExistence type="predicted"/>
<sequence length="224" mass="25062">MTLNASANNYAKDTAYLKALAERITNKKETKLQGTSRLVIWDRITSGDITFEGKGLVIDNDLFTVGGRANQLLQSLTNKNFGFVIIHSSDVELKAIREKWLGYLSGKSIVEYKPADQPNAKISEISGLPAVETLIISLQPNSVKDQLTKSCLKQLYNLDEMPRERGAQASYCSPDTYTFAYLGMLFGDKTLVESKDAKWWNNFWATNHGKLVWNPGAGIYEVKK</sequence>
<evidence type="ECO:0000313" key="2">
    <source>
        <dbReference type="Proteomes" id="UP000248553"/>
    </source>
</evidence>
<gene>
    <name evidence="1" type="ORF">DLM85_03240</name>
</gene>
<dbReference type="OrthoDB" id="1346544at2"/>